<dbReference type="AlphaFoldDB" id="A0A843W1B0"/>
<dbReference type="EMBL" id="NMUH01002249">
    <property type="protein sequence ID" value="MQL98854.1"/>
    <property type="molecule type" value="Genomic_DNA"/>
</dbReference>
<dbReference type="Proteomes" id="UP000652761">
    <property type="component" value="Unassembled WGS sequence"/>
</dbReference>
<evidence type="ECO:0000256" key="1">
    <source>
        <dbReference type="SAM" id="MobiDB-lite"/>
    </source>
</evidence>
<protein>
    <submittedName>
        <fullName evidence="2">Uncharacterized protein</fullName>
    </submittedName>
</protein>
<organism evidence="2 3">
    <name type="scientific">Colocasia esculenta</name>
    <name type="common">Wild taro</name>
    <name type="synonym">Arum esculentum</name>
    <dbReference type="NCBI Taxonomy" id="4460"/>
    <lineage>
        <taxon>Eukaryota</taxon>
        <taxon>Viridiplantae</taxon>
        <taxon>Streptophyta</taxon>
        <taxon>Embryophyta</taxon>
        <taxon>Tracheophyta</taxon>
        <taxon>Spermatophyta</taxon>
        <taxon>Magnoliopsida</taxon>
        <taxon>Liliopsida</taxon>
        <taxon>Araceae</taxon>
        <taxon>Aroideae</taxon>
        <taxon>Colocasieae</taxon>
        <taxon>Colocasia</taxon>
    </lineage>
</organism>
<keyword evidence="3" id="KW-1185">Reference proteome</keyword>
<feature type="compositionally biased region" description="Basic residues" evidence="1">
    <location>
        <begin position="30"/>
        <end position="39"/>
    </location>
</feature>
<gene>
    <name evidence="2" type="ORF">Taro_031561</name>
</gene>
<comment type="caution">
    <text evidence="2">The sequence shown here is derived from an EMBL/GenBank/DDBJ whole genome shotgun (WGS) entry which is preliminary data.</text>
</comment>
<feature type="region of interest" description="Disordered" evidence="1">
    <location>
        <begin position="30"/>
        <end position="69"/>
    </location>
</feature>
<feature type="compositionally biased region" description="Polar residues" evidence="1">
    <location>
        <begin position="48"/>
        <end position="69"/>
    </location>
</feature>
<evidence type="ECO:0000313" key="2">
    <source>
        <dbReference type="EMBL" id="MQL98854.1"/>
    </source>
</evidence>
<proteinExistence type="predicted"/>
<sequence length="107" mass="12183">MSTNKVCVVFLDTLTPEFELYIWLRERRHSGRTTQHKSKGVQEDDKTSSVPSTGTSPEHSHAWLTQNLGLPTEEVKESRRVLVPLLVRDRIVVESGLRHQQSNISSC</sequence>
<accession>A0A843W1B0</accession>
<evidence type="ECO:0000313" key="3">
    <source>
        <dbReference type="Proteomes" id="UP000652761"/>
    </source>
</evidence>
<name>A0A843W1B0_COLES</name>
<reference evidence="2" key="1">
    <citation type="submission" date="2017-07" db="EMBL/GenBank/DDBJ databases">
        <title>Taro Niue Genome Assembly and Annotation.</title>
        <authorList>
            <person name="Atibalentja N."/>
            <person name="Keating K."/>
            <person name="Fields C.J."/>
        </authorList>
    </citation>
    <scope>NUCLEOTIDE SEQUENCE</scope>
    <source>
        <strain evidence="2">Niue_2</strain>
        <tissue evidence="2">Leaf</tissue>
    </source>
</reference>